<organism evidence="2 3">
    <name type="scientific">Hibiscus sabdariffa</name>
    <name type="common">roselle</name>
    <dbReference type="NCBI Taxonomy" id="183260"/>
    <lineage>
        <taxon>Eukaryota</taxon>
        <taxon>Viridiplantae</taxon>
        <taxon>Streptophyta</taxon>
        <taxon>Embryophyta</taxon>
        <taxon>Tracheophyta</taxon>
        <taxon>Spermatophyta</taxon>
        <taxon>Magnoliopsida</taxon>
        <taxon>eudicotyledons</taxon>
        <taxon>Gunneridae</taxon>
        <taxon>Pentapetalae</taxon>
        <taxon>rosids</taxon>
        <taxon>malvids</taxon>
        <taxon>Malvales</taxon>
        <taxon>Malvaceae</taxon>
        <taxon>Malvoideae</taxon>
        <taxon>Hibiscus</taxon>
    </lineage>
</organism>
<comment type="caution">
    <text evidence="2">The sequence shown here is derived from an EMBL/GenBank/DDBJ whole genome shotgun (WGS) entry which is preliminary data.</text>
</comment>
<keyword evidence="3" id="KW-1185">Reference proteome</keyword>
<evidence type="ECO:0000313" key="2">
    <source>
        <dbReference type="EMBL" id="KAK8601768.1"/>
    </source>
</evidence>
<evidence type="ECO:0000256" key="1">
    <source>
        <dbReference type="SAM" id="MobiDB-lite"/>
    </source>
</evidence>
<feature type="compositionally biased region" description="Polar residues" evidence="1">
    <location>
        <begin position="95"/>
        <end position="109"/>
    </location>
</feature>
<evidence type="ECO:0000313" key="3">
    <source>
        <dbReference type="Proteomes" id="UP001472677"/>
    </source>
</evidence>
<sequence length="109" mass="11850">MVLEESRGKEIEMKGQDANKMCSDLNASQDFVSGITKIVPSDVDSDADYWLLSDPSVSITDMWQTESLIEWNEFDALKEDGGMVAVSSPHPQTPPSNATEVPLATSTGK</sequence>
<dbReference type="EMBL" id="JBBPBM010000001">
    <property type="protein sequence ID" value="KAK8601768.1"/>
    <property type="molecule type" value="Genomic_DNA"/>
</dbReference>
<feature type="region of interest" description="Disordered" evidence="1">
    <location>
        <begin position="83"/>
        <end position="109"/>
    </location>
</feature>
<name>A0ABR2GFS3_9ROSI</name>
<reference evidence="2 3" key="1">
    <citation type="journal article" date="2024" name="G3 (Bethesda)">
        <title>Genome assembly of Hibiscus sabdariffa L. provides insights into metabolisms of medicinal natural products.</title>
        <authorList>
            <person name="Kim T."/>
        </authorList>
    </citation>
    <scope>NUCLEOTIDE SEQUENCE [LARGE SCALE GENOMIC DNA]</scope>
    <source>
        <strain evidence="2">TK-2024</strain>
        <tissue evidence="2">Old leaves</tissue>
    </source>
</reference>
<accession>A0ABR2GFS3</accession>
<proteinExistence type="predicted"/>
<dbReference type="Proteomes" id="UP001472677">
    <property type="component" value="Unassembled WGS sequence"/>
</dbReference>
<gene>
    <name evidence="2" type="ORF">V6N12_051593</name>
</gene>
<protein>
    <submittedName>
        <fullName evidence="2">Uncharacterized protein</fullName>
    </submittedName>
</protein>